<dbReference type="RefSeq" id="WP_173749036.1">
    <property type="nucleotide sequence ID" value="NZ_JAAITA010000007.1"/>
</dbReference>
<proteinExistence type="predicted"/>
<gene>
    <name evidence="3" type="ORF">G5A70_07465</name>
</gene>
<sequence>MVRDRYLFVHMLIFLPSLFLTEKGVQWLLHTKFQIQRISGFQPLLWGILGNLAVNVLIFAVLIIFGEQVGYSPEIITFNGILFLAVFLLSSALLTGILRIEKRERELNMQLTQYENLSSYTHEIEQLYQNMRSFKHDYIDMLSSMKFYIDEKNTEQLSQYFYTNILPMGKEMTGHDQQLGRLAFLKNDTVKSLIFSKILLASQKGIHVEVEIREMVEEFPVKEMDLLRVLGIFLNNAIEAAQETDKKEITIAVISDSEKITILLRNSTNLISLPLSRLCERDISSKKNHSGIGLYTAENILNSYENVHWNFSCEMPYFLVELVLYKGGEK</sequence>
<dbReference type="PANTHER" id="PTHR40448">
    <property type="entry name" value="TWO-COMPONENT SENSOR HISTIDINE KINASE"/>
    <property type="match status" value="1"/>
</dbReference>
<keyword evidence="4" id="KW-1185">Reference proteome</keyword>
<feature type="transmembrane region" description="Helical" evidence="1">
    <location>
        <begin position="6"/>
        <end position="22"/>
    </location>
</feature>
<dbReference type="Proteomes" id="UP000822142">
    <property type="component" value="Unassembled WGS sequence"/>
</dbReference>
<protein>
    <submittedName>
        <fullName evidence="3">GHKL domain-containing protein</fullName>
    </submittedName>
</protein>
<keyword evidence="1" id="KW-1133">Transmembrane helix</keyword>
<evidence type="ECO:0000313" key="3">
    <source>
        <dbReference type="EMBL" id="NSJ86012.1"/>
    </source>
</evidence>
<dbReference type="SUPFAM" id="SSF55874">
    <property type="entry name" value="ATPase domain of HSP90 chaperone/DNA topoisomerase II/histidine kinase"/>
    <property type="match status" value="1"/>
</dbReference>
<accession>A0ABX2I6C4</accession>
<dbReference type="EMBL" id="JAAITA010000007">
    <property type="protein sequence ID" value="NSJ86012.1"/>
    <property type="molecule type" value="Genomic_DNA"/>
</dbReference>
<feature type="domain" description="Sensor histidine kinase NatK-like C-terminal" evidence="2">
    <location>
        <begin position="223"/>
        <end position="322"/>
    </location>
</feature>
<evidence type="ECO:0000259" key="2">
    <source>
        <dbReference type="Pfam" id="PF14501"/>
    </source>
</evidence>
<dbReference type="PANTHER" id="PTHR40448:SF1">
    <property type="entry name" value="TWO-COMPONENT SENSOR HISTIDINE KINASE"/>
    <property type="match status" value="1"/>
</dbReference>
<organism evidence="3 4">
    <name type="scientific">Blautia hansenii</name>
    <name type="common">Ruminococcus hansenii</name>
    <dbReference type="NCBI Taxonomy" id="1322"/>
    <lineage>
        <taxon>Bacteria</taxon>
        <taxon>Bacillati</taxon>
        <taxon>Bacillota</taxon>
        <taxon>Clostridia</taxon>
        <taxon>Lachnospirales</taxon>
        <taxon>Lachnospiraceae</taxon>
        <taxon>Blautia</taxon>
    </lineage>
</organism>
<evidence type="ECO:0000313" key="4">
    <source>
        <dbReference type="Proteomes" id="UP000822142"/>
    </source>
</evidence>
<evidence type="ECO:0000256" key="1">
    <source>
        <dbReference type="SAM" id="Phobius"/>
    </source>
</evidence>
<dbReference type="InterPro" id="IPR032834">
    <property type="entry name" value="NatK-like_C"/>
</dbReference>
<name>A0ABX2I6C4_BLAHA</name>
<comment type="caution">
    <text evidence="3">The sequence shown here is derived from an EMBL/GenBank/DDBJ whole genome shotgun (WGS) entry which is preliminary data.</text>
</comment>
<keyword evidence="1" id="KW-0472">Membrane</keyword>
<feature type="transmembrane region" description="Helical" evidence="1">
    <location>
        <begin position="78"/>
        <end position="100"/>
    </location>
</feature>
<feature type="transmembrane region" description="Helical" evidence="1">
    <location>
        <begin position="43"/>
        <end position="66"/>
    </location>
</feature>
<keyword evidence="1" id="KW-0812">Transmembrane</keyword>
<dbReference type="InterPro" id="IPR036890">
    <property type="entry name" value="HATPase_C_sf"/>
</dbReference>
<reference evidence="3 4" key="1">
    <citation type="journal article" date="2020" name="Cell Host Microbe">
        <title>Functional and Genomic Variation between Human-Derived Isolates of Lachnospiraceae Reveals Inter- and Intra-Species Diversity.</title>
        <authorList>
            <person name="Sorbara M.T."/>
            <person name="Littmann E.R."/>
            <person name="Fontana E."/>
            <person name="Moody T.U."/>
            <person name="Kohout C.E."/>
            <person name="Gjonbalaj M."/>
            <person name="Eaton V."/>
            <person name="Seok R."/>
            <person name="Leiner I.M."/>
            <person name="Pamer E.G."/>
        </authorList>
    </citation>
    <scope>NUCLEOTIDE SEQUENCE [LARGE SCALE GENOMIC DNA]</scope>
    <source>
        <strain evidence="3 4">MSK.15.26</strain>
    </source>
</reference>
<dbReference type="Pfam" id="PF14501">
    <property type="entry name" value="HATPase_c_5"/>
    <property type="match status" value="1"/>
</dbReference>
<dbReference type="Gene3D" id="3.30.565.10">
    <property type="entry name" value="Histidine kinase-like ATPase, C-terminal domain"/>
    <property type="match status" value="1"/>
</dbReference>